<organism evidence="2">
    <name type="scientific">Trypanosoma vivax (strain Y486)</name>
    <dbReference type="NCBI Taxonomy" id="1055687"/>
    <lineage>
        <taxon>Eukaryota</taxon>
        <taxon>Discoba</taxon>
        <taxon>Euglenozoa</taxon>
        <taxon>Kinetoplastea</taxon>
        <taxon>Metakinetoplastina</taxon>
        <taxon>Trypanosomatida</taxon>
        <taxon>Trypanosomatidae</taxon>
        <taxon>Trypanosoma</taxon>
        <taxon>Duttonella</taxon>
    </lineage>
</organism>
<reference evidence="2" key="1">
    <citation type="journal article" date="2012" name="Proc. Natl. Acad. Sci. U.S.A.">
        <title>Antigenic diversity is generated by distinct evolutionary mechanisms in African trypanosome species.</title>
        <authorList>
            <person name="Jackson A.P."/>
            <person name="Berry A."/>
            <person name="Aslett M."/>
            <person name="Allison H.C."/>
            <person name="Burton P."/>
            <person name="Vavrova-Anderson J."/>
            <person name="Brown R."/>
            <person name="Browne H."/>
            <person name="Corton N."/>
            <person name="Hauser H."/>
            <person name="Gamble J."/>
            <person name="Gilderthorp R."/>
            <person name="Marcello L."/>
            <person name="McQuillan J."/>
            <person name="Otto T.D."/>
            <person name="Quail M.A."/>
            <person name="Sanders M.J."/>
            <person name="van Tonder A."/>
            <person name="Ginger M.L."/>
            <person name="Field M.C."/>
            <person name="Barry J.D."/>
            <person name="Hertz-Fowler C."/>
            <person name="Berriman M."/>
        </authorList>
    </citation>
    <scope>NUCLEOTIDE SEQUENCE</scope>
    <source>
        <strain evidence="2">Y486</strain>
    </source>
</reference>
<feature type="region of interest" description="Disordered" evidence="1">
    <location>
        <begin position="367"/>
        <end position="409"/>
    </location>
</feature>
<feature type="compositionally biased region" description="Polar residues" evidence="1">
    <location>
        <begin position="298"/>
        <end position="311"/>
    </location>
</feature>
<feature type="compositionally biased region" description="Basic and acidic residues" evidence="1">
    <location>
        <begin position="313"/>
        <end position="323"/>
    </location>
</feature>
<evidence type="ECO:0000313" key="2">
    <source>
        <dbReference type="EMBL" id="CCC54070.1"/>
    </source>
</evidence>
<dbReference type="VEuPathDB" id="TriTrypDB:TvY486_1115540"/>
<name>G0U8Y8_TRYVY</name>
<dbReference type="EMBL" id="HE573027">
    <property type="protein sequence ID" value="CCC54070.1"/>
    <property type="molecule type" value="Genomic_DNA"/>
</dbReference>
<gene>
    <name evidence="2" type="ORF">TVY486_1115540</name>
</gene>
<sequence>MLSVIVTCYPLPSLWIFPFRYFLQKGTVVFTCKAMSSVRSTEIDRQIQLMRNRLTNLSQSLSRHDEVDHGYGPHIPRSAAVGSQNEQQIRLEATTVPRTSRLSSPTRYSCSTAVAVGRSVDINAENVFKRPTAKAASISHGMANEKMRSPHCLENTAIGADVYVEDAHHTGLGLGCAHNNDSAKSPEMDIAVGSLHVDSPSLLAHKTSETATVPDATAVYGTHCSSPYAETVRPNSRSCSMPARPLRPAGDVVFDPLRALQSRLCDKLLKRTAESFAVSGGVQASASPAMHYERVQCEGSNTPTRETQSTPVERPHSSLREGSEESTSQLITRENWRGASAPVKRVIINETPVSPQRKEGEFSLTQKPPVLGTANVSRSCSQGSKTRSTQKVEVGRTASPMQSGSRRHRNCSLRPEHASHYSQLREQAPLQVAGGSSHVGRYPAAASVNTPLPRQTAPQRTVLDVLTGAEFFALMRLRGVIVSSGDTGEYLLPETHCHSVYLTPTEHKQLLQLRAKLRMGTIAAKEPRREKAVHQTIEKVKRRSAERRLY</sequence>
<dbReference type="AlphaFoldDB" id="G0U8Y8"/>
<proteinExistence type="predicted"/>
<evidence type="ECO:0000256" key="1">
    <source>
        <dbReference type="SAM" id="MobiDB-lite"/>
    </source>
</evidence>
<protein>
    <submittedName>
        <fullName evidence="2">Uncharacterized protein</fullName>
    </submittedName>
</protein>
<accession>G0U8Y8</accession>
<feature type="compositionally biased region" description="Polar residues" evidence="1">
    <location>
        <begin position="374"/>
        <end position="391"/>
    </location>
</feature>
<feature type="region of interest" description="Disordered" evidence="1">
    <location>
        <begin position="297"/>
        <end position="336"/>
    </location>
</feature>